<evidence type="ECO:0000313" key="2">
    <source>
        <dbReference type="Proteomes" id="UP000607311"/>
    </source>
</evidence>
<organism evidence="1 2">
    <name type="scientific">Micromonospora sediminimaris</name>
    <dbReference type="NCBI Taxonomy" id="547162"/>
    <lineage>
        <taxon>Bacteria</taxon>
        <taxon>Bacillati</taxon>
        <taxon>Actinomycetota</taxon>
        <taxon>Actinomycetes</taxon>
        <taxon>Micromonosporales</taxon>
        <taxon>Micromonosporaceae</taxon>
        <taxon>Micromonospora</taxon>
    </lineage>
</organism>
<gene>
    <name evidence="1" type="ORF">Vse01_06250</name>
</gene>
<accession>A0A9W5ULM6</accession>
<dbReference type="EMBL" id="BOPD01000006">
    <property type="protein sequence ID" value="GIJ31477.1"/>
    <property type="molecule type" value="Genomic_DNA"/>
</dbReference>
<sequence>MPPSVGYRRGILIRLTGICQVTVLHWESRRGEEPGMGWFSRRSRAAQGTPTKLDREGTPEDLAALERFATSRQGVEFYLEPETTATDTTVMAIAHDGEWIRRRTGTPRAAGALARKHAIPLYEAAKVGYPDRMRAWNRAHPERRAR</sequence>
<keyword evidence="2" id="KW-1185">Reference proteome</keyword>
<proteinExistence type="predicted"/>
<evidence type="ECO:0000313" key="1">
    <source>
        <dbReference type="EMBL" id="GIJ31477.1"/>
    </source>
</evidence>
<dbReference type="AlphaFoldDB" id="A0A9W5ULM6"/>
<dbReference type="Proteomes" id="UP000607311">
    <property type="component" value="Unassembled WGS sequence"/>
</dbReference>
<comment type="caution">
    <text evidence="1">The sequence shown here is derived from an EMBL/GenBank/DDBJ whole genome shotgun (WGS) entry which is preliminary data.</text>
</comment>
<name>A0A9W5ULM6_9ACTN</name>
<reference evidence="1" key="1">
    <citation type="submission" date="2021-01" db="EMBL/GenBank/DDBJ databases">
        <title>Whole genome shotgun sequence of Verrucosispora sediminis NBRC 107745.</title>
        <authorList>
            <person name="Komaki H."/>
            <person name="Tamura T."/>
        </authorList>
    </citation>
    <scope>NUCLEOTIDE SEQUENCE</scope>
    <source>
        <strain evidence="1">NBRC 107745</strain>
    </source>
</reference>
<protein>
    <submittedName>
        <fullName evidence="1">Uncharacterized protein</fullName>
    </submittedName>
</protein>